<dbReference type="SUPFAM" id="SSF51735">
    <property type="entry name" value="NAD(P)-binding Rossmann-fold domains"/>
    <property type="match status" value="1"/>
</dbReference>
<dbReference type="InterPro" id="IPR036291">
    <property type="entry name" value="NAD(P)-bd_dom_sf"/>
</dbReference>
<keyword evidence="6" id="KW-1185">Reference proteome</keyword>
<organism evidence="5 6">
    <name type="scientific">Fistulina hepatica ATCC 64428</name>
    <dbReference type="NCBI Taxonomy" id="1128425"/>
    <lineage>
        <taxon>Eukaryota</taxon>
        <taxon>Fungi</taxon>
        <taxon>Dikarya</taxon>
        <taxon>Basidiomycota</taxon>
        <taxon>Agaricomycotina</taxon>
        <taxon>Agaricomycetes</taxon>
        <taxon>Agaricomycetidae</taxon>
        <taxon>Agaricales</taxon>
        <taxon>Fistulinaceae</taxon>
        <taxon>Fistulina</taxon>
    </lineage>
</organism>
<reference evidence="5 6" key="1">
    <citation type="journal article" date="2015" name="Fungal Genet. Biol.">
        <title>Evolution of novel wood decay mechanisms in Agaricales revealed by the genome sequences of Fistulina hepatica and Cylindrobasidium torrendii.</title>
        <authorList>
            <person name="Floudas D."/>
            <person name="Held B.W."/>
            <person name="Riley R."/>
            <person name="Nagy L.G."/>
            <person name="Koehler G."/>
            <person name="Ransdell A.S."/>
            <person name="Younus H."/>
            <person name="Chow J."/>
            <person name="Chiniquy J."/>
            <person name="Lipzen A."/>
            <person name="Tritt A."/>
            <person name="Sun H."/>
            <person name="Haridas S."/>
            <person name="LaButti K."/>
            <person name="Ohm R.A."/>
            <person name="Kues U."/>
            <person name="Blanchette R.A."/>
            <person name="Grigoriev I.V."/>
            <person name="Minto R.E."/>
            <person name="Hibbett D.S."/>
        </authorList>
    </citation>
    <scope>NUCLEOTIDE SEQUENCE [LARGE SCALE GENOMIC DNA]</scope>
    <source>
        <strain evidence="5 6">ATCC 64428</strain>
    </source>
</reference>
<dbReference type="Pfam" id="PF02826">
    <property type="entry name" value="2-Hacid_dh_C"/>
    <property type="match status" value="1"/>
</dbReference>
<dbReference type="InterPro" id="IPR006139">
    <property type="entry name" value="D-isomer_2_OHA_DH_cat_dom"/>
</dbReference>
<evidence type="ECO:0000256" key="1">
    <source>
        <dbReference type="ARBA" id="ARBA00023002"/>
    </source>
</evidence>
<keyword evidence="1 2" id="KW-0560">Oxidoreductase</keyword>
<dbReference type="OrthoDB" id="9991913at2759"/>
<dbReference type="GO" id="GO:0005829">
    <property type="term" value="C:cytosol"/>
    <property type="evidence" value="ECO:0007669"/>
    <property type="project" value="TreeGrafter"/>
</dbReference>
<evidence type="ECO:0000313" key="5">
    <source>
        <dbReference type="EMBL" id="KIY47654.1"/>
    </source>
</evidence>
<evidence type="ECO:0000259" key="3">
    <source>
        <dbReference type="Pfam" id="PF00389"/>
    </source>
</evidence>
<feature type="domain" description="D-isomer specific 2-hydroxyacid dehydrogenase catalytic" evidence="3">
    <location>
        <begin position="27"/>
        <end position="377"/>
    </location>
</feature>
<comment type="similarity">
    <text evidence="2">Belongs to the D-isomer specific 2-hydroxyacid dehydrogenase family.</text>
</comment>
<dbReference type="GO" id="GO:0030267">
    <property type="term" value="F:glyoxylate reductase (NADPH) activity"/>
    <property type="evidence" value="ECO:0007669"/>
    <property type="project" value="TreeGrafter"/>
</dbReference>
<dbReference type="PANTHER" id="PTHR10996:SF277">
    <property type="entry name" value="GLYOXYLATE REDUCTASE_HYDROXYPYRUVATE REDUCTASE"/>
    <property type="match status" value="1"/>
</dbReference>
<name>A0A0D7AB63_9AGAR</name>
<dbReference type="AlphaFoldDB" id="A0A0D7AB63"/>
<dbReference type="PANTHER" id="PTHR10996">
    <property type="entry name" value="2-HYDROXYACID DEHYDROGENASE-RELATED"/>
    <property type="match status" value="1"/>
</dbReference>
<evidence type="ECO:0008006" key="7">
    <source>
        <dbReference type="Google" id="ProtNLM"/>
    </source>
</evidence>
<dbReference type="Proteomes" id="UP000054144">
    <property type="component" value="Unassembled WGS sequence"/>
</dbReference>
<dbReference type="Gene3D" id="3.40.50.720">
    <property type="entry name" value="NAD(P)-binding Rossmann-like Domain"/>
    <property type="match status" value="2"/>
</dbReference>
<evidence type="ECO:0000259" key="4">
    <source>
        <dbReference type="Pfam" id="PF02826"/>
    </source>
</evidence>
<dbReference type="InterPro" id="IPR006140">
    <property type="entry name" value="D-isomer_DH_NAD-bd"/>
</dbReference>
<dbReference type="GO" id="GO:0051287">
    <property type="term" value="F:NAD binding"/>
    <property type="evidence" value="ECO:0007669"/>
    <property type="project" value="InterPro"/>
</dbReference>
<dbReference type="SUPFAM" id="SSF52283">
    <property type="entry name" value="Formate/glycerate dehydrogenase catalytic domain-like"/>
    <property type="match status" value="1"/>
</dbReference>
<dbReference type="InterPro" id="IPR050223">
    <property type="entry name" value="D-isomer_2-hydroxyacid_DH"/>
</dbReference>
<dbReference type="Pfam" id="PF00389">
    <property type="entry name" value="2-Hacid_dh"/>
    <property type="match status" value="1"/>
</dbReference>
<protein>
    <recommendedName>
        <fullName evidence="7">Glyoxylate reductase</fullName>
    </recommendedName>
</protein>
<dbReference type="CDD" id="cd05301">
    <property type="entry name" value="GDH"/>
    <property type="match status" value="1"/>
</dbReference>
<evidence type="ECO:0000313" key="6">
    <source>
        <dbReference type="Proteomes" id="UP000054144"/>
    </source>
</evidence>
<dbReference type="GO" id="GO:0016618">
    <property type="term" value="F:hydroxypyruvate reductase [NAD(P)H] activity"/>
    <property type="evidence" value="ECO:0007669"/>
    <property type="project" value="TreeGrafter"/>
</dbReference>
<proteinExistence type="inferred from homology"/>
<accession>A0A0D7AB63</accession>
<gene>
    <name evidence="5" type="ORF">FISHEDRAFT_44882</name>
</gene>
<sequence length="395" mass="42624">MTPLSRSVSMRLAGVVDHLTSCSKPKVVLCRDLGPQIMPMLHQADIELVAWPHDCPCSREWLLENIQGAAGVILVLGEKVNEEFLEAAGPSLRAISTMSVGYDHISLPLLKGRNIRVGYTPEVLTDAVADIAVMLALMAARSAWIGMNIVKSGKWPTMPWSPFTFCGPQLSLSNAPLAPCRPLTSPPSATAGAPPSRTIGFFGFGRIAQAALARLVPFGVTHVVYMIRSDDPITTEPTEFDREILARHPTLLSVRRVMEPELARLSDVVILLAPGGAETHHVINESFLRNMQKHAVLVNAGRGTLVDSKALAKALRERWIFAAGLDVVEGEPNVKGEAEDELVREPHCVVIPHMGSATLDTRIGMASLAVRNVLGALGLSIDGTEPSMPTELEIE</sequence>
<evidence type="ECO:0000256" key="2">
    <source>
        <dbReference type="RuleBase" id="RU003719"/>
    </source>
</evidence>
<dbReference type="EMBL" id="KN881930">
    <property type="protein sequence ID" value="KIY47654.1"/>
    <property type="molecule type" value="Genomic_DNA"/>
</dbReference>
<feature type="domain" description="D-isomer specific 2-hydroxyacid dehydrogenase NAD-binding" evidence="4">
    <location>
        <begin position="196"/>
        <end position="355"/>
    </location>
</feature>